<reference evidence="3" key="1">
    <citation type="submission" date="2022-10" db="EMBL/GenBank/DDBJ databases">
        <authorList>
            <person name="Chen Y."/>
            <person name="Dougan E. K."/>
            <person name="Chan C."/>
            <person name="Rhodes N."/>
            <person name="Thang M."/>
        </authorList>
    </citation>
    <scope>NUCLEOTIDE SEQUENCE</scope>
</reference>
<evidence type="ECO:0000313" key="3">
    <source>
        <dbReference type="EMBL" id="CAI4007766.1"/>
    </source>
</evidence>
<keyword evidence="2" id="KW-0472">Membrane</keyword>
<dbReference type="SUPFAM" id="SSF51182">
    <property type="entry name" value="RmlC-like cupins"/>
    <property type="match status" value="1"/>
</dbReference>
<feature type="transmembrane region" description="Helical" evidence="2">
    <location>
        <begin position="2971"/>
        <end position="2988"/>
    </location>
</feature>
<dbReference type="PANTHER" id="PTHR43310:SF4">
    <property type="entry name" value="AFR304WP"/>
    <property type="match status" value="1"/>
</dbReference>
<proteinExistence type="predicted"/>
<feature type="transmembrane region" description="Helical" evidence="2">
    <location>
        <begin position="2901"/>
        <end position="2922"/>
    </location>
</feature>
<dbReference type="Proteomes" id="UP001152797">
    <property type="component" value="Unassembled WGS sequence"/>
</dbReference>
<protein>
    <submittedName>
        <fullName evidence="3">Uncharacterized protein</fullName>
    </submittedName>
</protein>
<feature type="region of interest" description="Disordered" evidence="1">
    <location>
        <begin position="769"/>
        <end position="809"/>
    </location>
</feature>
<dbReference type="EMBL" id="CAMXCT020004118">
    <property type="protein sequence ID" value="CAL1161141.1"/>
    <property type="molecule type" value="Genomic_DNA"/>
</dbReference>
<feature type="non-terminal residue" evidence="3">
    <location>
        <position position="1"/>
    </location>
</feature>
<dbReference type="SUPFAM" id="SSF56349">
    <property type="entry name" value="DNA breaking-rejoining enzymes"/>
    <property type="match status" value="1"/>
</dbReference>
<feature type="compositionally biased region" description="Basic and acidic residues" evidence="1">
    <location>
        <begin position="362"/>
        <end position="371"/>
    </location>
</feature>
<keyword evidence="5" id="KW-1185">Reference proteome</keyword>
<feature type="region of interest" description="Disordered" evidence="1">
    <location>
        <begin position="347"/>
        <end position="391"/>
    </location>
</feature>
<organism evidence="3">
    <name type="scientific">Cladocopium goreaui</name>
    <dbReference type="NCBI Taxonomy" id="2562237"/>
    <lineage>
        <taxon>Eukaryota</taxon>
        <taxon>Sar</taxon>
        <taxon>Alveolata</taxon>
        <taxon>Dinophyceae</taxon>
        <taxon>Suessiales</taxon>
        <taxon>Symbiodiniaceae</taxon>
        <taxon>Cladocopium</taxon>
    </lineage>
</organism>
<dbReference type="InterPro" id="IPR052706">
    <property type="entry name" value="Membrane-Transporter-like"/>
</dbReference>
<feature type="compositionally biased region" description="Low complexity" evidence="1">
    <location>
        <begin position="783"/>
        <end position="795"/>
    </location>
</feature>
<feature type="transmembrane region" description="Helical" evidence="2">
    <location>
        <begin position="2934"/>
        <end position="2959"/>
    </location>
</feature>
<evidence type="ECO:0000256" key="2">
    <source>
        <dbReference type="SAM" id="Phobius"/>
    </source>
</evidence>
<accession>A0A9P1GBA8</accession>
<keyword evidence="2" id="KW-1133">Transmembrane helix</keyword>
<name>A0A9P1GBA8_9DINO</name>
<evidence type="ECO:0000313" key="4">
    <source>
        <dbReference type="EMBL" id="CAL4795078.1"/>
    </source>
</evidence>
<dbReference type="InterPro" id="IPR011051">
    <property type="entry name" value="RmlC_Cupin_sf"/>
</dbReference>
<feature type="region of interest" description="Disordered" evidence="1">
    <location>
        <begin position="1135"/>
        <end position="1195"/>
    </location>
</feature>
<dbReference type="GO" id="GO:0003677">
    <property type="term" value="F:DNA binding"/>
    <property type="evidence" value="ECO:0007669"/>
    <property type="project" value="InterPro"/>
</dbReference>
<feature type="transmembrane region" description="Helical" evidence="2">
    <location>
        <begin position="3056"/>
        <end position="3078"/>
    </location>
</feature>
<dbReference type="InterPro" id="IPR011010">
    <property type="entry name" value="DNA_brk_join_enz"/>
</dbReference>
<reference evidence="4 5" key="2">
    <citation type="submission" date="2024-05" db="EMBL/GenBank/DDBJ databases">
        <authorList>
            <person name="Chen Y."/>
            <person name="Shah S."/>
            <person name="Dougan E. K."/>
            <person name="Thang M."/>
            <person name="Chan C."/>
        </authorList>
    </citation>
    <scope>NUCLEOTIDE SEQUENCE [LARGE SCALE GENOMIC DNA]</scope>
</reference>
<dbReference type="EMBL" id="CAMXCT030004118">
    <property type="protein sequence ID" value="CAL4795078.1"/>
    <property type="molecule type" value="Genomic_DNA"/>
</dbReference>
<feature type="transmembrane region" description="Helical" evidence="2">
    <location>
        <begin position="3136"/>
        <end position="3156"/>
    </location>
</feature>
<sequence>MALISRGTAPIFPAKGLAPVRPTWIPWTPCGDSKTSRPVLAALIPSLLRRAPCRMKLSSRTGSKDDVLLELEVLLKDKMRALDMLVSQRDCKEVLEDDLNLVEEIASLLKRLVLSGGRPSFARAEIQPNVMKRLHLFEGRGVCLHVYDDPSDTFIHNHRSNFISVALYGSYVHEIWSTGQKGFHYTFNRTKDVELKQTGERQEGCLVVAHKYTYKEGDNFFLDGRTPHRVLGRGAALTLYVRGMEKPCETIARAACCFTRYMSLDSLNLDTACYLVHGTNFVVSKRYSVLEQVGQGAYGIVCAAQVEFLAVHLPGMCRQDEETQESVAMKKIENAFEHITCLGAHHEAHSPGAPDLAAPATREPHRCEARTAESPNRNGRHVAEGRWKPSPRLSRTFRTVSVDHEDPLSHEERSSSPATVVIALLFMSNPDPAVDRLVQALNRLTLAIEGKNGGKTGTEWELIAEEGEASEPTSGTAGGSGQNSHIAFGDYNSFAERLPDCPGRLLGLCAKLRGGSSSSDYRARRAWESGYWASLVRAGRLEKPRQSLPIDLRPTVYIILAAPGLSEPTRVGSASDLYRITGRLSDTTLSRSTFASPSSVAMNLGVEHGGQDPTEVVLLWPPDAGALQHQVQAFILMRRPGGVLVAVPDGVIEEESFAAWVSTEDGTEPLVGPSRVFQVPMWVTGEMGGLVIGEGLAAVRVLDMSLPGVGGLLQPMGEDLEFDLMNLFQVSDPGAHPDFQDLLSQVRLWIDTDLGERSDFYTADEAEIVEAESTPKTKTRARGPGTNPGGTTEPGKAPSGAKQGQKKPTVAGLAQQLEVVMSALPMITDQLTNLATQQAVIQKQMGTPPAPSTAEGFRAMAPGKASMPISSMLARPPLRPTSSLAGLVGPPPKTKGLAPIMPAAVGPSNLDGEPWEPVDEMEADRDVSPVAKALLEQSKALAMLVSHFHMAGSDPFADLSSSTPTMGVKGTAARERMQRELAQGSGQFFVKVCQSIQRRMSPTSKLAANLTETGDVSLLAYLERYGGYGQNRELGMVQWSLGHVFDAMAKGDMDLAKDHLALTVVMVEQAAVDNNRWQLAWLLRLLDDPPQNLWINRGQTATGSKRPFAPMAPQTWTTTALAYLKEADLLTSKKSEVLGNQKTATDDAPSAKPAPKRKPGKGGKGNHAANQNQAVSTPDPLDPGIGGGGGDKLQFEGGRVRAMPLQVQRPLHPQLKRRCGFGAKKFDYQLQEILAGNSSEGSGQEGGEVPTGAELPAFSFSFKTWCMSLTRWILASRTSFGRFLGSTLCLHRDGPSAPPTALFPLPVPDGKAFAGCPGSATQDCSYETAVNRALHVVICALNFCYSSRACPPLELLRRQPNRLQTEAIERLRLLIKACDHGKPIQVASSGRKNLQLMARLQELALAADALGLSSSPYHEDIKPAVVQPDNSLHPQLNPFSNLNPDRLKLTGRANWEAFQFLEPEFYMPFQEPQSIELEKPIMSRGTPIFLVDPPETVFRLFQKWDSLGLLELHPVSTVTTGESGRVKIFNNYKSAECDRQIGDRRERNAWEGRIPGPSAALPLGTMIGRLAVPAGMGLKVCITDRSDYYHQLAVSSERSRANVVWHPFPLGKFLEFQAYKAYLQKAKTRQKVDRTVHGDELDGVRPMRFGLGHEEPVFGAFKAVLQGDHLGVEIGISAHAGLLQASGLLQDKGRLLSKKLIRSSPVYEGLVIDDYFAIAPAPVSSLEKRDEPSEARRCFDAAKKVYLREGLKGSDQKDIIDEHVATVVGAEIDSRPQNVQCGVLPVGAPASKRLALSWIAAMACRYPCTTDGLHSSLLGALVSSFCFRKCSMSVLVELFKVIPATELDVSRPKLRPLKRAAAEELALAAVLLPIIVSDVKMPFHSWLYATDASMAKGAVCVAPLEPPVQEPLWQAGDFRGGHVDLETWQHQLVRESARDDLEREEIAEDHATATFAEEPQKTGATVSRPLAQYFDFIEVCGGSGVVSEAMHRRGFTVGPIIDISYSPQYDLVKWEVVEWLIFLIQNHRVKGICLEPPCTTFSAAAYPSVRSYAVPQGYNRKLPKVWFGNRLAFACLILLLVALRAEIFGLLETPRRSKMAWLKAWRFLLTLFGIEETYTSSCAYGSVFQKEFRFLSCNMRTSSLCKPCTRDHKHVRIQGSLTKGSAIYTPGLAEAIAELFAAHLRFEKRLRREQHVEVGGLESPLVNEVTKRSDWKTTSCWTWKGKSHINVLELASVFQAVKQAARKGGGRVSLLMDSHVSARATAKGRSSAAALIPLLRKIMAISFAFHMMLAVHFLPTRLNVADDPTRNVRVRDRYEGSSWFDQMSEEEVFRAAELPTMKTWASNWISLCLGLMAKHHLPFAALSLPHHRQSSSLPPAYLYQHLLDFDASLGFPGEGPRCSPLFFVVWILLSSVAVAPVSHGNLVRNKDDLARAAKRMSRPLQSGRPVEQVTRTNRERLLECFAEWLAGKGENFPSLLELSYREPEKMVTQLVSYGRELYASGRPYNHYVETVNAVAAAKPTIRRLLTGAWDLAFSWQREEPGGHHLACPFQILLAILSVSILWGWPWVAGSIALSWGAICRIGEVLQSCRRDLVLPQDVGYTSCSIFLRVKEPKTRFKAARHQMSKLDAEDLVQLVSLAFGSKRADEKLWPFSGQLLRTRFRQILREIGLPYDSNGINRGLDLGSLRGGGATYLLMLTEDSELVRRRGRWIAPRTMEVYLQEIAATVYFPQLPSALKARVLALASAFPGLLARMQVLVKAKVPAESWHYFFQQNEADGNVGKSWEEVVARHTRATQRGQTQNMAGAPPGTLLFATPFTATAPNGTVIWIMSTIGAQIGMVLVSNVQNGISCPMLAAWRRGRELSHVSVALSGKEMIPMMHSTFLNIAAKMPEADAEQLQATCLASCFVCTLTIGAGLLIGTRLGLASYLRAVPLIVLKGALFGVALFLMSSCLTVATGDSTSSLSATWQLWAPAVLLGLTLFAMDEAIHSPVVISLSLLLVGMIPTCLDLLKLIPLSELQEKGWCFQRQQTASAVWYLQVADAYRSALFRIDWMVILEIMPAMVGIAASASLLMLMDLKAVELLTEREFSLDKELRSIGVSNLISALCGGGFPCYILCSLNVTCHRLGGRSKVIGVGLILSSTCCLFVVFNVVPRLPRALPGGLFMWLSLVFAKETIVDICSKYTHISDVFTVAAMALVVKFYSFNDGLMLGTLLAMTFFTLRYSGTQAGVKTAGDARGLGSNGGPFRT</sequence>
<dbReference type="Gene3D" id="3.30.200.20">
    <property type="entry name" value="Phosphorylase Kinase, domain 1"/>
    <property type="match status" value="1"/>
</dbReference>
<evidence type="ECO:0000256" key="1">
    <source>
        <dbReference type="SAM" id="MobiDB-lite"/>
    </source>
</evidence>
<gene>
    <name evidence="3" type="ORF">C1SCF055_LOCUS33293</name>
</gene>
<dbReference type="PANTHER" id="PTHR43310">
    <property type="entry name" value="SULFATE TRANSPORTER YBAR-RELATED"/>
    <property type="match status" value="1"/>
</dbReference>
<keyword evidence="2" id="KW-0812">Transmembrane</keyword>
<comment type="caution">
    <text evidence="3">The sequence shown here is derived from an EMBL/GenBank/DDBJ whole genome shotgun (WGS) entry which is preliminary data.</text>
</comment>
<evidence type="ECO:0000313" key="5">
    <source>
        <dbReference type="Proteomes" id="UP001152797"/>
    </source>
</evidence>
<dbReference type="EMBL" id="CAMXCT010004118">
    <property type="protein sequence ID" value="CAI4007766.1"/>
    <property type="molecule type" value="Genomic_DNA"/>
</dbReference>